<name>A0A1M6E380_9BACT</name>
<keyword evidence="11" id="KW-1185">Reference proteome</keyword>
<sequence length="677" mass="77904">MYRNKFLILFLLLTISVNNQIYGINAGQLKWKLWGYLPNTWRMNFDFNQLSGTWAEYSAIPFTVPGSVQNALKAQGIVPDWNIGLNFTKLEWIENRHWIIATSIPDDWVTEKDNCILHCKGLDHQGILFINGQEAGRFNNAFIPWSFDISPFLKEKNNTLAFVFKCPPNYLGQIGYTSQTTDWKPRFYYGWDWVPRIVQIGIWDEILLQTKSQNILSKVQVETKAEKEKDEGELSVLVEDSKSSDTSFARISLNDSEGELIFKDSLSMQEISFGKTWKNLKIKRWYPNGWGNQNLYLLKITFYEANGQSILTKKQKVGFKHLEWLSNKGAPENADSWICSVNNQPLFIQGVNWTPLLPNFADLKKMDYKKILNTYKILGINTIRIWGGGFAEKSWLYELCDELGILIWQDFPLSSSGLDNYPPSDPETIAEFTEIAKHYVTRLKNHVSLLLWCGGNELYEKDDVRPVDNSHPLIAAIEKTVNNNDPDRRFLPGSPSGPSIYASPANFGKGVHWDTHGPWKLPFGEKKTMDEVTEFWKKNDSFFFSEVGVPGAMQASLIGKYSGDFRPLPASLDNPLWRTVNWWNEWNEYLVATSENERSLENYVRWSQSRQAEGLEIAVKSSKEKFPECGGFLIWMGHDCFPCMINTAIIDFEGNPKPVAERLSKIWKNNDKIIYSQ</sequence>
<dbReference type="InterPro" id="IPR008979">
    <property type="entry name" value="Galactose-bd-like_sf"/>
</dbReference>
<evidence type="ECO:0000256" key="4">
    <source>
        <dbReference type="ARBA" id="ARBA00022729"/>
    </source>
</evidence>
<dbReference type="AlphaFoldDB" id="A0A1M6E380"/>
<evidence type="ECO:0000256" key="3">
    <source>
        <dbReference type="ARBA" id="ARBA00012754"/>
    </source>
</evidence>
<dbReference type="SUPFAM" id="SSF49303">
    <property type="entry name" value="beta-Galactosidase/glucuronidase domain"/>
    <property type="match status" value="1"/>
</dbReference>
<dbReference type="PANTHER" id="PTHR43730:SF1">
    <property type="entry name" value="BETA-MANNOSIDASE"/>
    <property type="match status" value="1"/>
</dbReference>
<comment type="similarity">
    <text evidence="2">Belongs to the glycosyl hydrolase 2 family.</text>
</comment>
<dbReference type="Gene3D" id="3.20.20.80">
    <property type="entry name" value="Glycosidases"/>
    <property type="match status" value="1"/>
</dbReference>
<feature type="domain" description="Glycoside hydrolase family 2 catalytic" evidence="8">
    <location>
        <begin position="340"/>
        <end position="467"/>
    </location>
</feature>
<evidence type="ECO:0000313" key="11">
    <source>
        <dbReference type="Proteomes" id="UP000184050"/>
    </source>
</evidence>
<evidence type="ECO:0000259" key="8">
    <source>
        <dbReference type="Pfam" id="PF02836"/>
    </source>
</evidence>
<evidence type="ECO:0000256" key="2">
    <source>
        <dbReference type="ARBA" id="ARBA00007401"/>
    </source>
</evidence>
<dbReference type="InterPro" id="IPR054593">
    <property type="entry name" value="Beta-mannosidase-like_N2"/>
</dbReference>
<dbReference type="Pfam" id="PF02836">
    <property type="entry name" value="Glyco_hydro_2_C"/>
    <property type="match status" value="1"/>
</dbReference>
<dbReference type="GO" id="GO:0004567">
    <property type="term" value="F:beta-mannosidase activity"/>
    <property type="evidence" value="ECO:0007669"/>
    <property type="project" value="UniProtKB-EC"/>
</dbReference>
<evidence type="ECO:0000256" key="6">
    <source>
        <dbReference type="ARBA" id="ARBA00023295"/>
    </source>
</evidence>
<dbReference type="EC" id="3.2.1.25" evidence="3"/>
<evidence type="ECO:0000256" key="5">
    <source>
        <dbReference type="ARBA" id="ARBA00022801"/>
    </source>
</evidence>
<dbReference type="InterPro" id="IPR050887">
    <property type="entry name" value="Beta-mannosidase_GH2"/>
</dbReference>
<accession>A0A1M6E380</accession>
<dbReference type="EMBL" id="FQZE01000006">
    <property type="protein sequence ID" value="SHI79901.1"/>
    <property type="molecule type" value="Genomic_DNA"/>
</dbReference>
<dbReference type="STRING" id="1168035.SAMN05444280_10643"/>
<dbReference type="Pfam" id="PF00703">
    <property type="entry name" value="Glyco_hydro_2"/>
    <property type="match status" value="1"/>
</dbReference>
<evidence type="ECO:0000259" key="7">
    <source>
        <dbReference type="Pfam" id="PF00703"/>
    </source>
</evidence>
<dbReference type="GO" id="GO:0006516">
    <property type="term" value="P:glycoprotein catabolic process"/>
    <property type="evidence" value="ECO:0007669"/>
    <property type="project" value="TreeGrafter"/>
</dbReference>
<dbReference type="SUPFAM" id="SSF49785">
    <property type="entry name" value="Galactose-binding domain-like"/>
    <property type="match status" value="1"/>
</dbReference>
<evidence type="ECO:0000313" key="10">
    <source>
        <dbReference type="EMBL" id="SHI79901.1"/>
    </source>
</evidence>
<dbReference type="InterPro" id="IPR006103">
    <property type="entry name" value="Glyco_hydro_2_cat"/>
</dbReference>
<dbReference type="PANTHER" id="PTHR43730">
    <property type="entry name" value="BETA-MANNOSIDASE"/>
    <property type="match status" value="1"/>
</dbReference>
<protein>
    <recommendedName>
        <fullName evidence="3">beta-mannosidase</fullName>
        <ecNumber evidence="3">3.2.1.25</ecNumber>
    </recommendedName>
</protein>
<dbReference type="Proteomes" id="UP000184050">
    <property type="component" value="Unassembled WGS sequence"/>
</dbReference>
<dbReference type="GO" id="GO:0005975">
    <property type="term" value="P:carbohydrate metabolic process"/>
    <property type="evidence" value="ECO:0007669"/>
    <property type="project" value="InterPro"/>
</dbReference>
<evidence type="ECO:0000259" key="9">
    <source>
        <dbReference type="Pfam" id="PF22666"/>
    </source>
</evidence>
<comment type="catalytic activity">
    <reaction evidence="1">
        <text>Hydrolysis of terminal, non-reducing beta-D-mannose residues in beta-D-mannosides.</text>
        <dbReference type="EC" id="3.2.1.25"/>
    </reaction>
</comment>
<evidence type="ECO:0000256" key="1">
    <source>
        <dbReference type="ARBA" id="ARBA00000829"/>
    </source>
</evidence>
<dbReference type="InterPro" id="IPR013783">
    <property type="entry name" value="Ig-like_fold"/>
</dbReference>
<organism evidence="10 11">
    <name type="scientific">Tangfeifania diversioriginum</name>
    <dbReference type="NCBI Taxonomy" id="1168035"/>
    <lineage>
        <taxon>Bacteria</taxon>
        <taxon>Pseudomonadati</taxon>
        <taxon>Bacteroidota</taxon>
        <taxon>Bacteroidia</taxon>
        <taxon>Marinilabiliales</taxon>
        <taxon>Prolixibacteraceae</taxon>
        <taxon>Tangfeifania</taxon>
    </lineage>
</organism>
<dbReference type="Gene3D" id="2.60.40.10">
    <property type="entry name" value="Immunoglobulins"/>
    <property type="match status" value="1"/>
</dbReference>
<dbReference type="RefSeq" id="WP_083578109.1">
    <property type="nucleotide sequence ID" value="NZ_FQZE01000006.1"/>
</dbReference>
<proteinExistence type="inferred from homology"/>
<feature type="domain" description="Glycoside hydrolase family 2 immunoglobulin-like beta-sandwich" evidence="7">
    <location>
        <begin position="217"/>
        <end position="320"/>
    </location>
</feature>
<keyword evidence="4" id="KW-0732">Signal</keyword>
<dbReference type="Pfam" id="PF22666">
    <property type="entry name" value="Glyco_hydro_2_N2"/>
    <property type="match status" value="1"/>
</dbReference>
<dbReference type="SUPFAM" id="SSF51445">
    <property type="entry name" value="(Trans)glycosidases"/>
    <property type="match status" value="1"/>
</dbReference>
<reference evidence="10 11" key="1">
    <citation type="submission" date="2016-11" db="EMBL/GenBank/DDBJ databases">
        <authorList>
            <person name="Jaros S."/>
            <person name="Januszkiewicz K."/>
            <person name="Wedrychowicz H."/>
        </authorList>
    </citation>
    <scope>NUCLEOTIDE SEQUENCE [LARGE SCALE GENOMIC DNA]</scope>
    <source>
        <strain evidence="10 11">DSM 27063</strain>
    </source>
</reference>
<feature type="domain" description="Beta-mannosidase-like galactose-binding" evidence="9">
    <location>
        <begin position="59"/>
        <end position="203"/>
    </location>
</feature>
<keyword evidence="5" id="KW-0378">Hydrolase</keyword>
<dbReference type="InterPro" id="IPR006102">
    <property type="entry name" value="Ig-like_GH2"/>
</dbReference>
<dbReference type="OrthoDB" id="9801077at2"/>
<dbReference type="InterPro" id="IPR036156">
    <property type="entry name" value="Beta-gal/glucu_dom_sf"/>
</dbReference>
<gene>
    <name evidence="10" type="ORF">SAMN05444280_10643</name>
</gene>
<keyword evidence="6" id="KW-0326">Glycosidase</keyword>
<dbReference type="InterPro" id="IPR017853">
    <property type="entry name" value="GH"/>
</dbReference>
<dbReference type="Gene3D" id="2.60.120.260">
    <property type="entry name" value="Galactose-binding domain-like"/>
    <property type="match status" value="1"/>
</dbReference>